<evidence type="ECO:0000259" key="5">
    <source>
        <dbReference type="PROSITE" id="PS50118"/>
    </source>
</evidence>
<accession>A0A150H0P7</accession>
<evidence type="ECO:0000256" key="4">
    <source>
        <dbReference type="PROSITE-ProRule" id="PRU00267"/>
    </source>
</evidence>
<dbReference type="PANTHER" id="PTHR48112">
    <property type="entry name" value="HIGH MOBILITY GROUP PROTEIN DSP1"/>
    <property type="match status" value="1"/>
</dbReference>
<feature type="DNA-binding region" description="HMG box" evidence="4">
    <location>
        <begin position="128"/>
        <end position="182"/>
    </location>
</feature>
<dbReference type="SMART" id="SM00398">
    <property type="entry name" value="HMG"/>
    <property type="match status" value="2"/>
</dbReference>
<organism evidence="6 7">
    <name type="scientific">Gonium pectorale</name>
    <name type="common">Green alga</name>
    <dbReference type="NCBI Taxonomy" id="33097"/>
    <lineage>
        <taxon>Eukaryota</taxon>
        <taxon>Viridiplantae</taxon>
        <taxon>Chlorophyta</taxon>
        <taxon>core chlorophytes</taxon>
        <taxon>Chlorophyceae</taxon>
        <taxon>CS clade</taxon>
        <taxon>Chlamydomonadales</taxon>
        <taxon>Volvocaceae</taxon>
        <taxon>Gonium</taxon>
    </lineage>
</organism>
<comment type="caution">
    <text evidence="6">The sequence shown here is derived from an EMBL/GenBank/DDBJ whole genome shotgun (WGS) entry which is preliminary data.</text>
</comment>
<dbReference type="InterPro" id="IPR050342">
    <property type="entry name" value="HMGB"/>
</dbReference>
<dbReference type="STRING" id="33097.A0A150H0P7"/>
<feature type="DNA-binding region" description="HMG box" evidence="4">
    <location>
        <begin position="54"/>
        <end position="122"/>
    </location>
</feature>
<dbReference type="Proteomes" id="UP000075714">
    <property type="component" value="Unassembled WGS sequence"/>
</dbReference>
<comment type="subcellular location">
    <subcellularLocation>
        <location evidence="1">Nucleus</location>
    </subcellularLocation>
</comment>
<reference evidence="7" key="1">
    <citation type="journal article" date="2016" name="Nat. Commun.">
        <title>The Gonium pectorale genome demonstrates co-option of cell cycle regulation during the evolution of multicellularity.</title>
        <authorList>
            <person name="Hanschen E.R."/>
            <person name="Marriage T.N."/>
            <person name="Ferris P.J."/>
            <person name="Hamaji T."/>
            <person name="Toyoda A."/>
            <person name="Fujiyama A."/>
            <person name="Neme R."/>
            <person name="Noguchi H."/>
            <person name="Minakuchi Y."/>
            <person name="Suzuki M."/>
            <person name="Kawai-Toyooka H."/>
            <person name="Smith D.R."/>
            <person name="Sparks H."/>
            <person name="Anderson J."/>
            <person name="Bakaric R."/>
            <person name="Luria V."/>
            <person name="Karger A."/>
            <person name="Kirschner M.W."/>
            <person name="Durand P.M."/>
            <person name="Michod R.E."/>
            <person name="Nozaki H."/>
            <person name="Olson B.J."/>
        </authorList>
    </citation>
    <scope>NUCLEOTIDE SEQUENCE [LARGE SCALE GENOMIC DNA]</scope>
    <source>
        <strain evidence="7">NIES-2863</strain>
    </source>
</reference>
<dbReference type="InterPro" id="IPR036910">
    <property type="entry name" value="HMG_box_dom_sf"/>
</dbReference>
<evidence type="ECO:0000313" key="7">
    <source>
        <dbReference type="Proteomes" id="UP000075714"/>
    </source>
</evidence>
<sequence length="197" mass="21129">MLSLRWAALRACAPARRSYVCVLSKDDAEKPAKARAAKAAKGTDEKKAAAKPKALRAPSAFNLFYKVAYADVRKAAPSANFAEASALVRTKWSEASPETRAPFEREAAELKAAVDAKKAEALAAKKANQKPLTAYMLFANKNRSAVAAANPGKPVTEIASLLGKAWKALPAEEQQKYKDEAKANMDAWKAKHGTPSS</sequence>
<proteinExistence type="predicted"/>
<dbReference type="SUPFAM" id="SSF47095">
    <property type="entry name" value="HMG-box"/>
    <property type="match status" value="2"/>
</dbReference>
<dbReference type="PANTHER" id="PTHR48112:SF32">
    <property type="entry name" value="HIGH MOBILITY GROUP PROTEIN B3"/>
    <property type="match status" value="1"/>
</dbReference>
<evidence type="ECO:0000256" key="3">
    <source>
        <dbReference type="ARBA" id="ARBA00023242"/>
    </source>
</evidence>
<gene>
    <name evidence="6" type="ORF">GPECTOR_2g1287</name>
</gene>
<keyword evidence="2 4" id="KW-0238">DNA-binding</keyword>
<name>A0A150H0P7_GONPE</name>
<evidence type="ECO:0000313" key="6">
    <source>
        <dbReference type="EMBL" id="KXZ55737.1"/>
    </source>
</evidence>
<keyword evidence="7" id="KW-1185">Reference proteome</keyword>
<dbReference type="EMBL" id="LSYV01000003">
    <property type="protein sequence ID" value="KXZ55737.1"/>
    <property type="molecule type" value="Genomic_DNA"/>
</dbReference>
<dbReference type="AlphaFoldDB" id="A0A150H0P7"/>
<protein>
    <recommendedName>
        <fullName evidence="5">HMG box domain-containing protein</fullName>
    </recommendedName>
</protein>
<evidence type="ECO:0000256" key="2">
    <source>
        <dbReference type="ARBA" id="ARBA00023125"/>
    </source>
</evidence>
<keyword evidence="3 4" id="KW-0539">Nucleus</keyword>
<dbReference type="PROSITE" id="PS50118">
    <property type="entry name" value="HMG_BOX_2"/>
    <property type="match status" value="2"/>
</dbReference>
<dbReference type="OrthoDB" id="1919336at2759"/>
<feature type="domain" description="HMG box" evidence="5">
    <location>
        <begin position="54"/>
        <end position="122"/>
    </location>
</feature>
<dbReference type="Gene3D" id="1.10.30.10">
    <property type="entry name" value="High mobility group box domain"/>
    <property type="match status" value="2"/>
</dbReference>
<dbReference type="GO" id="GO:0005634">
    <property type="term" value="C:nucleus"/>
    <property type="evidence" value="ECO:0007669"/>
    <property type="project" value="UniProtKB-SubCell"/>
</dbReference>
<feature type="domain" description="HMG box" evidence="5">
    <location>
        <begin position="128"/>
        <end position="182"/>
    </location>
</feature>
<dbReference type="Pfam" id="PF00505">
    <property type="entry name" value="HMG_box"/>
    <property type="match status" value="2"/>
</dbReference>
<dbReference type="InterPro" id="IPR009071">
    <property type="entry name" value="HMG_box_dom"/>
</dbReference>
<dbReference type="CDD" id="cd00084">
    <property type="entry name" value="HMG-box_SF"/>
    <property type="match status" value="2"/>
</dbReference>
<dbReference type="GO" id="GO:0003677">
    <property type="term" value="F:DNA binding"/>
    <property type="evidence" value="ECO:0007669"/>
    <property type="project" value="UniProtKB-UniRule"/>
</dbReference>
<evidence type="ECO:0000256" key="1">
    <source>
        <dbReference type="ARBA" id="ARBA00004123"/>
    </source>
</evidence>